<evidence type="ECO:0000256" key="1">
    <source>
        <dbReference type="SAM" id="MobiDB-lite"/>
    </source>
</evidence>
<keyword evidence="3" id="KW-1185">Reference proteome</keyword>
<evidence type="ECO:0000313" key="3">
    <source>
        <dbReference type="Proteomes" id="UP001221757"/>
    </source>
</evidence>
<sequence>MSLTLFLKLQIALTQTSRSIGIDSILKVSSFLVFLHFNRRLAVARNFPLSACPRSSRHFKPPPSILDLWSHAVAAEHDEQADREDHDADVASNDQLDAELDALDDIGDNLPLDPLNDVDDDNPRPRKRPRRRSHSPSFAEVVASADIPLTGPHHRRPANPQRLVQKEAVRARRQKKRSQKKQERGHVPASPTIRAQIHPAIPLTTGLTTFTLPAASGAYVAKTEAKDERRGSKVKRSVADLLVLGFRLVQWDGFTPIPLVDSNGRIVAVLAGQPRNDEYREAVQCAFQFICKTGAAACFPASMSVHRRGLYAVINVGLVYGKALRGQTKPSVAS</sequence>
<accession>A0AAD7FQP9</accession>
<organism evidence="2 3">
    <name type="scientific">Mycena rosella</name>
    <name type="common">Pink bonnet</name>
    <name type="synonym">Agaricus rosellus</name>
    <dbReference type="NCBI Taxonomy" id="1033263"/>
    <lineage>
        <taxon>Eukaryota</taxon>
        <taxon>Fungi</taxon>
        <taxon>Dikarya</taxon>
        <taxon>Basidiomycota</taxon>
        <taxon>Agaricomycotina</taxon>
        <taxon>Agaricomycetes</taxon>
        <taxon>Agaricomycetidae</taxon>
        <taxon>Agaricales</taxon>
        <taxon>Marasmiineae</taxon>
        <taxon>Mycenaceae</taxon>
        <taxon>Mycena</taxon>
    </lineage>
</organism>
<gene>
    <name evidence="2" type="ORF">B0H17DRAFT_1217452</name>
</gene>
<evidence type="ECO:0000313" key="2">
    <source>
        <dbReference type="EMBL" id="KAJ7633745.1"/>
    </source>
</evidence>
<feature type="region of interest" description="Disordered" evidence="1">
    <location>
        <begin position="109"/>
        <end position="195"/>
    </location>
</feature>
<dbReference type="EMBL" id="JARKIE010000485">
    <property type="protein sequence ID" value="KAJ7633745.1"/>
    <property type="molecule type" value="Genomic_DNA"/>
</dbReference>
<comment type="caution">
    <text evidence="2">The sequence shown here is derived from an EMBL/GenBank/DDBJ whole genome shotgun (WGS) entry which is preliminary data.</text>
</comment>
<proteinExistence type="predicted"/>
<reference evidence="2" key="1">
    <citation type="submission" date="2023-03" db="EMBL/GenBank/DDBJ databases">
        <title>Massive genome expansion in bonnet fungi (Mycena s.s.) driven by repeated elements and novel gene families across ecological guilds.</title>
        <authorList>
            <consortium name="Lawrence Berkeley National Laboratory"/>
            <person name="Harder C.B."/>
            <person name="Miyauchi S."/>
            <person name="Viragh M."/>
            <person name="Kuo A."/>
            <person name="Thoen E."/>
            <person name="Andreopoulos B."/>
            <person name="Lu D."/>
            <person name="Skrede I."/>
            <person name="Drula E."/>
            <person name="Henrissat B."/>
            <person name="Morin E."/>
            <person name="Kohler A."/>
            <person name="Barry K."/>
            <person name="LaButti K."/>
            <person name="Morin E."/>
            <person name="Salamov A."/>
            <person name="Lipzen A."/>
            <person name="Mereny Z."/>
            <person name="Hegedus B."/>
            <person name="Baldrian P."/>
            <person name="Stursova M."/>
            <person name="Weitz H."/>
            <person name="Taylor A."/>
            <person name="Grigoriev I.V."/>
            <person name="Nagy L.G."/>
            <person name="Martin F."/>
            <person name="Kauserud H."/>
        </authorList>
    </citation>
    <scope>NUCLEOTIDE SEQUENCE</scope>
    <source>
        <strain evidence="2">CBHHK067</strain>
    </source>
</reference>
<feature type="compositionally biased region" description="Basic residues" evidence="1">
    <location>
        <begin position="125"/>
        <end position="134"/>
    </location>
</feature>
<protein>
    <submittedName>
        <fullName evidence="2">Uncharacterized protein</fullName>
    </submittedName>
</protein>
<dbReference type="AlphaFoldDB" id="A0AAD7FQP9"/>
<dbReference type="Proteomes" id="UP001221757">
    <property type="component" value="Unassembled WGS sequence"/>
</dbReference>
<name>A0AAD7FQP9_MYCRO</name>